<reference evidence="1" key="1">
    <citation type="submission" date="2020-08" db="EMBL/GenBank/DDBJ databases">
        <title>Genome public.</title>
        <authorList>
            <person name="Liu C."/>
            <person name="Sun Q."/>
        </authorList>
    </citation>
    <scope>NUCLEOTIDE SEQUENCE</scope>
    <source>
        <strain evidence="1">NSJ-63</strain>
    </source>
</reference>
<protein>
    <submittedName>
        <fullName evidence="1">XkdX family protein</fullName>
    </submittedName>
</protein>
<sequence>MFETLNRLYHAGSIEEAQLENAVTKGWITWEEKTYIESIQKCMQEVY</sequence>
<evidence type="ECO:0000313" key="1">
    <source>
        <dbReference type="EMBL" id="MBC8538123.1"/>
    </source>
</evidence>
<dbReference type="RefSeq" id="WP_249279901.1">
    <property type="nucleotide sequence ID" value="NZ_JACRSS010000001.1"/>
</dbReference>
<keyword evidence="2" id="KW-1185">Reference proteome</keyword>
<organism evidence="1 2">
    <name type="scientific">Guopingia tenuis</name>
    <dbReference type="NCBI Taxonomy" id="2763656"/>
    <lineage>
        <taxon>Bacteria</taxon>
        <taxon>Bacillati</taxon>
        <taxon>Bacillota</taxon>
        <taxon>Clostridia</taxon>
        <taxon>Christensenellales</taxon>
        <taxon>Christensenellaceae</taxon>
        <taxon>Guopingia</taxon>
    </lineage>
</organism>
<comment type="caution">
    <text evidence="1">The sequence shown here is derived from an EMBL/GenBank/DDBJ whole genome shotgun (WGS) entry which is preliminary data.</text>
</comment>
<accession>A0A926DHB8</accession>
<gene>
    <name evidence="1" type="ORF">H8693_04145</name>
</gene>
<proteinExistence type="predicted"/>
<dbReference type="AlphaFoldDB" id="A0A926DHB8"/>
<evidence type="ECO:0000313" key="2">
    <source>
        <dbReference type="Proteomes" id="UP000617951"/>
    </source>
</evidence>
<dbReference type="EMBL" id="JACRSS010000001">
    <property type="protein sequence ID" value="MBC8538123.1"/>
    <property type="molecule type" value="Genomic_DNA"/>
</dbReference>
<name>A0A926DHB8_9FIRM</name>
<dbReference type="Proteomes" id="UP000617951">
    <property type="component" value="Unassembled WGS sequence"/>
</dbReference>